<dbReference type="PANTHER" id="PTHR37538">
    <property type="entry name" value="BTB DOMAIN-CONTAINING PROTEIN"/>
    <property type="match status" value="1"/>
</dbReference>
<dbReference type="EMBL" id="MSZS01000011">
    <property type="protein sequence ID" value="PKX88860.1"/>
    <property type="molecule type" value="Genomic_DNA"/>
</dbReference>
<organism evidence="2 3">
    <name type="scientific">Aspergillus novofumigatus (strain IBT 16806)</name>
    <dbReference type="NCBI Taxonomy" id="1392255"/>
    <lineage>
        <taxon>Eukaryota</taxon>
        <taxon>Fungi</taxon>
        <taxon>Dikarya</taxon>
        <taxon>Ascomycota</taxon>
        <taxon>Pezizomycotina</taxon>
        <taxon>Eurotiomycetes</taxon>
        <taxon>Eurotiomycetidae</taxon>
        <taxon>Eurotiales</taxon>
        <taxon>Aspergillaceae</taxon>
        <taxon>Aspergillus</taxon>
        <taxon>Aspergillus subgen. Fumigati</taxon>
    </lineage>
</organism>
<feature type="region of interest" description="Disordered" evidence="1">
    <location>
        <begin position="223"/>
        <end position="245"/>
    </location>
</feature>
<dbReference type="VEuPathDB" id="FungiDB:P174DRAFT_471122"/>
<gene>
    <name evidence="2" type="ORF">P174DRAFT_471122</name>
</gene>
<reference evidence="3" key="1">
    <citation type="journal article" date="2018" name="Proc. Natl. Acad. Sci. U.S.A.">
        <title>Linking secondary metabolites to gene clusters through genome sequencing of six diverse Aspergillus species.</title>
        <authorList>
            <person name="Kaerboelling I."/>
            <person name="Vesth T.C."/>
            <person name="Frisvad J.C."/>
            <person name="Nybo J.L."/>
            <person name="Theobald S."/>
            <person name="Kuo A."/>
            <person name="Bowyer P."/>
            <person name="Matsuda Y."/>
            <person name="Mondo S."/>
            <person name="Lyhne E.K."/>
            <person name="Kogle M.E."/>
            <person name="Clum A."/>
            <person name="Lipzen A."/>
            <person name="Salamov A."/>
            <person name="Ngan C.Y."/>
            <person name="Daum C."/>
            <person name="Chiniquy J."/>
            <person name="Barry K."/>
            <person name="LaButti K."/>
            <person name="Haridas S."/>
            <person name="Simmons B.A."/>
            <person name="Magnuson J.K."/>
            <person name="Mortensen U.H."/>
            <person name="Larsen T.O."/>
            <person name="Grigoriev I.V."/>
            <person name="Baker S.E."/>
            <person name="Andersen M.R."/>
        </authorList>
    </citation>
    <scope>NUCLEOTIDE SEQUENCE [LARGE SCALE GENOMIC DNA]</scope>
    <source>
        <strain evidence="3">IBT 16806</strain>
    </source>
</reference>
<name>A0A2I1BTY5_ASPN1</name>
<dbReference type="STRING" id="1392255.A0A2I1BTY5"/>
<evidence type="ECO:0000313" key="2">
    <source>
        <dbReference type="EMBL" id="PKX88860.1"/>
    </source>
</evidence>
<dbReference type="OMA" id="SIGREPY"/>
<keyword evidence="3" id="KW-1185">Reference proteome</keyword>
<sequence>MVNKKKSYSKGSANSELNPHLKQPYISGSEKSLGDSLIKYNQPELFISHPWEPHYILSKVDEEVSHTIIHFLCTGNYKTLRTASKPARKYDLYGLQTYAKKYIKIFSKLISIFDRMEAARETYSKLPQDKTWLASYINKQLQVTFSLDTNIFKREEFYDSIGREPYFNKAVIRMATETIPAEGVAEDGAVEDSAIEDGAMEDSTVEDGAIEDGVAEECGAVEDDAVEEGATQESTGDKGTIEDAINLKIPTKPAGTTLSFK</sequence>
<evidence type="ECO:0000313" key="3">
    <source>
        <dbReference type="Proteomes" id="UP000234474"/>
    </source>
</evidence>
<comment type="caution">
    <text evidence="2">The sequence shown here is derived from an EMBL/GenBank/DDBJ whole genome shotgun (WGS) entry which is preliminary data.</text>
</comment>
<proteinExistence type="predicted"/>
<dbReference type="Proteomes" id="UP000234474">
    <property type="component" value="Unassembled WGS sequence"/>
</dbReference>
<dbReference type="RefSeq" id="XP_024677455.1">
    <property type="nucleotide sequence ID" value="XM_024830598.1"/>
</dbReference>
<dbReference type="OrthoDB" id="3594103at2759"/>
<dbReference type="PANTHER" id="PTHR37538:SF1">
    <property type="entry name" value="BTB DOMAIN-CONTAINING PROTEIN"/>
    <property type="match status" value="1"/>
</dbReference>
<accession>A0A2I1BTY5</accession>
<protein>
    <submittedName>
        <fullName evidence="2">Uncharacterized protein</fullName>
    </submittedName>
</protein>
<feature type="region of interest" description="Disordered" evidence="1">
    <location>
        <begin position="1"/>
        <end position="23"/>
    </location>
</feature>
<dbReference type="AlphaFoldDB" id="A0A2I1BTY5"/>
<dbReference type="GeneID" id="36537925"/>
<evidence type="ECO:0000256" key="1">
    <source>
        <dbReference type="SAM" id="MobiDB-lite"/>
    </source>
</evidence>